<comment type="caution">
    <text evidence="1">The sequence shown here is derived from an EMBL/GenBank/DDBJ whole genome shotgun (WGS) entry which is preliminary data.</text>
</comment>
<accession>A0ACA9MA75</accession>
<evidence type="ECO:0000313" key="2">
    <source>
        <dbReference type="Proteomes" id="UP000789920"/>
    </source>
</evidence>
<dbReference type="Proteomes" id="UP000789920">
    <property type="component" value="Unassembled WGS sequence"/>
</dbReference>
<proteinExistence type="predicted"/>
<keyword evidence="2" id="KW-1185">Reference proteome</keyword>
<name>A0ACA9MA75_9GLOM</name>
<reference evidence="1" key="1">
    <citation type="submission" date="2021-06" db="EMBL/GenBank/DDBJ databases">
        <authorList>
            <person name="Kallberg Y."/>
            <person name="Tangrot J."/>
            <person name="Rosling A."/>
        </authorList>
    </citation>
    <scope>NUCLEOTIDE SEQUENCE</scope>
    <source>
        <strain evidence="1">MA461A</strain>
    </source>
</reference>
<evidence type="ECO:0000313" key="1">
    <source>
        <dbReference type="EMBL" id="CAG8579679.1"/>
    </source>
</evidence>
<gene>
    <name evidence="1" type="ORF">RPERSI_LOCUS5090</name>
</gene>
<dbReference type="EMBL" id="CAJVQC010007466">
    <property type="protein sequence ID" value="CAG8579679.1"/>
    <property type="molecule type" value="Genomic_DNA"/>
</dbReference>
<feature type="non-terminal residue" evidence="1">
    <location>
        <position position="67"/>
    </location>
</feature>
<organism evidence="1 2">
    <name type="scientific">Racocetra persica</name>
    <dbReference type="NCBI Taxonomy" id="160502"/>
    <lineage>
        <taxon>Eukaryota</taxon>
        <taxon>Fungi</taxon>
        <taxon>Fungi incertae sedis</taxon>
        <taxon>Mucoromycota</taxon>
        <taxon>Glomeromycotina</taxon>
        <taxon>Glomeromycetes</taxon>
        <taxon>Diversisporales</taxon>
        <taxon>Gigasporaceae</taxon>
        <taxon>Racocetra</taxon>
    </lineage>
</organism>
<sequence>MNQSTAQIINTQPLNNNAQLQRPQNIGGPRNGNRRQSLRPQNLFNNAPIAVQYYADIIEGTEFTETR</sequence>
<protein>
    <submittedName>
        <fullName evidence="1">27948_t:CDS:1</fullName>
    </submittedName>
</protein>